<dbReference type="InterPro" id="IPR011089">
    <property type="entry name" value="GmrSD_C"/>
</dbReference>
<comment type="caution">
    <text evidence="3">The sequence shown here is derived from an EMBL/GenBank/DDBJ whole genome shotgun (WGS) entry which is preliminary data.</text>
</comment>
<sequence length="585" mass="68913">MNITQSTEKLYLRNIYELLGENFYIPAYQRGYRWGAIQVKELLDDIWEFSQPGGGNDSAFYCLQPVVVVREEDCWQVVDGQQRLTTLRLILHFLEQEHLKRSLADAYKKNVYMLKYETRPGCEGFLQGIHNESNSDNIDFFHMVQAYQAIRNWFSDKDYNDNNKLLATLLAKDPEERSVKVIWYDLSDECLNNDYAIDVFSRINIGKIPLTNAELVKALFLQRSHFHNDQARLKQLQIATEWDVIEKRLQEPAFWHFISNSNKHYPTRIEYIFDLMKGKKFTDEVFFTFHKFHADFKTGMADIELLWQEIKRYFLSFDEWFQDRELYHLIGFLVDCGDDVATLKTESERVGSTKIDFKNYLKGCIRQRVSCALDELEYGDSRIKRLLLLFNIQTLLSTREADIRFPFDRYKQEKWDIEHIRSQADYIPAGAARLVWLKDIEDYFSRSQFKDASLKKQQKFSVSATELLALDRIGDDKFDAFYTEVVSYFEHGEVSWVDQLGNLALLDSSTNRSYKNALFPIKRARIIENDKRGVFVPICTKNVFLKYYSQSVTDLMHWNESDAKDYLRAIGQMLKAYLPEGEGDD</sequence>
<dbReference type="RefSeq" id="WP_218466073.1">
    <property type="nucleotide sequence ID" value="NZ_JADRCR010000002.1"/>
</dbReference>
<evidence type="ECO:0000313" key="3">
    <source>
        <dbReference type="EMBL" id="MBK5143143.1"/>
    </source>
</evidence>
<reference evidence="3 4" key="1">
    <citation type="submission" date="2020-11" db="EMBL/GenBank/DDBJ databases">
        <title>Insectihabitans protaetiae gen. nov. sp. nov. and Insectihabitans allomyrinae sp. nov., isolated from larvae of Protaetia brevitarsis seulensis and Allomyrina dichotoma, respectively.</title>
        <authorList>
            <person name="Lee S.D."/>
            <person name="Byeon Y.-S."/>
            <person name="Kim S.-M."/>
            <person name="Yang H.L."/>
            <person name="Kim I.S."/>
        </authorList>
    </citation>
    <scope>NUCLEOTIDE SEQUENCE [LARGE SCALE GENOMIC DNA]</scope>
    <source>
        <strain evidence="3 4">BWR-B9</strain>
    </source>
</reference>
<dbReference type="Proteomes" id="UP001296921">
    <property type="component" value="Unassembled WGS sequence"/>
</dbReference>
<dbReference type="PANTHER" id="PTHR35149:SF2">
    <property type="entry name" value="DUF262 DOMAIN-CONTAINING PROTEIN"/>
    <property type="match status" value="1"/>
</dbReference>
<evidence type="ECO:0000259" key="1">
    <source>
        <dbReference type="Pfam" id="PF03235"/>
    </source>
</evidence>
<feature type="domain" description="GmrSD restriction endonucleases C-terminal" evidence="2">
    <location>
        <begin position="495"/>
        <end position="526"/>
    </location>
</feature>
<dbReference type="Pfam" id="PF07510">
    <property type="entry name" value="GmrSD_C"/>
    <property type="match status" value="1"/>
</dbReference>
<evidence type="ECO:0000313" key="4">
    <source>
        <dbReference type="Proteomes" id="UP001296921"/>
    </source>
</evidence>
<dbReference type="PANTHER" id="PTHR35149">
    <property type="entry name" value="SLL5132 PROTEIN"/>
    <property type="match status" value="1"/>
</dbReference>
<evidence type="ECO:0000259" key="2">
    <source>
        <dbReference type="Pfam" id="PF07510"/>
    </source>
</evidence>
<keyword evidence="4" id="KW-1185">Reference proteome</keyword>
<gene>
    <name evidence="3" type="ORF">I2494_05345</name>
</gene>
<organism evidence="3 4">
    <name type="scientific">Limnobaculum allomyrinae</name>
    <dbReference type="NCBI Taxonomy" id="2791986"/>
    <lineage>
        <taxon>Bacteria</taxon>
        <taxon>Pseudomonadati</taxon>
        <taxon>Pseudomonadota</taxon>
        <taxon>Gammaproteobacteria</taxon>
        <taxon>Enterobacterales</taxon>
        <taxon>Budviciaceae</taxon>
        <taxon>Limnobaculum</taxon>
    </lineage>
</organism>
<dbReference type="Pfam" id="PF03235">
    <property type="entry name" value="GmrSD_N"/>
    <property type="match status" value="1"/>
</dbReference>
<dbReference type="InterPro" id="IPR004919">
    <property type="entry name" value="GmrSD_N"/>
</dbReference>
<proteinExistence type="predicted"/>
<protein>
    <submittedName>
        <fullName evidence="3">DUF262 domain-containing protein</fullName>
    </submittedName>
</protein>
<dbReference type="EMBL" id="JADRCR010000002">
    <property type="protein sequence ID" value="MBK5143143.1"/>
    <property type="molecule type" value="Genomic_DNA"/>
</dbReference>
<feature type="domain" description="GmrSD restriction endonucleases N-terminal" evidence="1">
    <location>
        <begin position="20"/>
        <end position="221"/>
    </location>
</feature>
<name>A0ABS1IN22_9GAMM</name>
<accession>A0ABS1IN22</accession>